<sequence>MAVFHAGYAVPTAQFCPSARRLRLTSMLKHLNVDGWREPCWKAGVVRQVLQVSAAVDFQRVGLIRKAIGARVSEHWAVV</sequence>
<reference evidence="1 2" key="1">
    <citation type="submission" date="2024-10" db="EMBL/GenBank/DDBJ databases">
        <title>The Natural Products Discovery Center: Release of the First 8490 Sequenced Strains for Exploring Actinobacteria Biosynthetic Diversity.</title>
        <authorList>
            <person name="Kalkreuter E."/>
            <person name="Kautsar S.A."/>
            <person name="Yang D."/>
            <person name="Bader C.D."/>
            <person name="Teijaro C.N."/>
            <person name="Fluegel L."/>
            <person name="Davis C.M."/>
            <person name="Simpson J.R."/>
            <person name="Lauterbach L."/>
            <person name="Steele A.D."/>
            <person name="Gui C."/>
            <person name="Meng S."/>
            <person name="Li G."/>
            <person name="Viehrig K."/>
            <person name="Ye F."/>
            <person name="Su P."/>
            <person name="Kiefer A.F."/>
            <person name="Nichols A."/>
            <person name="Cepeda A.J."/>
            <person name="Yan W."/>
            <person name="Fan B."/>
            <person name="Jiang Y."/>
            <person name="Adhikari A."/>
            <person name="Zheng C.-J."/>
            <person name="Schuster L."/>
            <person name="Cowan T.M."/>
            <person name="Smanski M.J."/>
            <person name="Chevrette M.G."/>
            <person name="De Carvalho L.P.S."/>
            <person name="Shen B."/>
        </authorList>
    </citation>
    <scope>NUCLEOTIDE SEQUENCE [LARGE SCALE GENOMIC DNA]</scope>
    <source>
        <strain evidence="1 2">NPDC053399</strain>
    </source>
</reference>
<evidence type="ECO:0000313" key="1">
    <source>
        <dbReference type="EMBL" id="MFI9105418.1"/>
    </source>
</evidence>
<gene>
    <name evidence="1" type="ORF">ACIGXA_33400</name>
</gene>
<dbReference type="Proteomes" id="UP001614394">
    <property type="component" value="Unassembled WGS sequence"/>
</dbReference>
<keyword evidence="2" id="KW-1185">Reference proteome</keyword>
<organism evidence="1 2">
    <name type="scientific">Streptomyces fildesensis</name>
    <dbReference type="NCBI Taxonomy" id="375757"/>
    <lineage>
        <taxon>Bacteria</taxon>
        <taxon>Bacillati</taxon>
        <taxon>Actinomycetota</taxon>
        <taxon>Actinomycetes</taxon>
        <taxon>Kitasatosporales</taxon>
        <taxon>Streptomycetaceae</taxon>
        <taxon>Streptomyces</taxon>
    </lineage>
</organism>
<name>A0ABW8CG67_9ACTN</name>
<accession>A0ABW8CG67</accession>
<evidence type="ECO:0000313" key="2">
    <source>
        <dbReference type="Proteomes" id="UP001614394"/>
    </source>
</evidence>
<dbReference type="RefSeq" id="WP_399656320.1">
    <property type="nucleotide sequence ID" value="NZ_JBITYG010000012.1"/>
</dbReference>
<proteinExistence type="predicted"/>
<protein>
    <submittedName>
        <fullName evidence="1">Uncharacterized protein</fullName>
    </submittedName>
</protein>
<dbReference type="EMBL" id="JBITYG010000012">
    <property type="protein sequence ID" value="MFI9105418.1"/>
    <property type="molecule type" value="Genomic_DNA"/>
</dbReference>
<comment type="caution">
    <text evidence="1">The sequence shown here is derived from an EMBL/GenBank/DDBJ whole genome shotgun (WGS) entry which is preliminary data.</text>
</comment>